<dbReference type="Gene3D" id="3.40.50.10490">
    <property type="entry name" value="Glucose-6-phosphate isomerase like protein, domain 1"/>
    <property type="match status" value="1"/>
</dbReference>
<dbReference type="PROSITE" id="PS51071">
    <property type="entry name" value="HTH_RPIR"/>
    <property type="match status" value="1"/>
</dbReference>
<evidence type="ECO:0000256" key="2">
    <source>
        <dbReference type="ARBA" id="ARBA00023125"/>
    </source>
</evidence>
<dbReference type="Proteomes" id="UP001559025">
    <property type="component" value="Unassembled WGS sequence"/>
</dbReference>
<dbReference type="InterPro" id="IPR035472">
    <property type="entry name" value="RpiR-like_SIS"/>
</dbReference>
<evidence type="ECO:0000256" key="3">
    <source>
        <dbReference type="ARBA" id="ARBA00023163"/>
    </source>
</evidence>
<evidence type="ECO:0000259" key="4">
    <source>
        <dbReference type="PROSITE" id="PS51071"/>
    </source>
</evidence>
<keyword evidence="1" id="KW-0805">Transcription regulation</keyword>
<evidence type="ECO:0000313" key="7">
    <source>
        <dbReference type="Proteomes" id="UP001559025"/>
    </source>
</evidence>
<keyword evidence="2" id="KW-0238">DNA-binding</keyword>
<accession>A0ABV3WMH9</accession>
<dbReference type="Pfam" id="PF01418">
    <property type="entry name" value="HTH_6"/>
    <property type="match status" value="1"/>
</dbReference>
<comment type="caution">
    <text evidence="6">The sequence shown here is derived from an EMBL/GenBank/DDBJ whole genome shotgun (WGS) entry which is preliminary data.</text>
</comment>
<protein>
    <submittedName>
        <fullName evidence="6">MurR/RpiR family transcriptional regulator</fullName>
    </submittedName>
</protein>
<dbReference type="InterPro" id="IPR001347">
    <property type="entry name" value="SIS_dom"/>
</dbReference>
<reference evidence="6 7" key="1">
    <citation type="submission" date="2024-01" db="EMBL/GenBank/DDBJ databases">
        <title>New evidence supports the origin of RcGTA from prophage.</title>
        <authorList>
            <person name="Xu Y."/>
            <person name="Liu B."/>
            <person name="Chen F."/>
        </authorList>
    </citation>
    <scope>NUCLEOTIDE SEQUENCE [LARGE SCALE GENOMIC DNA]</scope>
    <source>
        <strain evidence="6 7">CBW1107-2</strain>
    </source>
</reference>
<dbReference type="Gene3D" id="1.10.10.10">
    <property type="entry name" value="Winged helix-like DNA-binding domain superfamily/Winged helix DNA-binding domain"/>
    <property type="match status" value="1"/>
</dbReference>
<keyword evidence="7" id="KW-1185">Reference proteome</keyword>
<dbReference type="InterPro" id="IPR046348">
    <property type="entry name" value="SIS_dom_sf"/>
</dbReference>
<sequence>MNDVFSRISKIYPGLKKAERKIADLILADADFFLRGSITDVAEAAGVSASSLTRFSRLLEVEGFRELKLSIAQAKSAQSPYYHQSIQALDEVEIAGGRLEYLYLQQVVASLNSTFTRLNPEALVDAIRAIRSARRIRTFGVAVSGLIASETAMRLMRLGLEATYVADSHFMRIASSLLGVGDVAICISHTGHSQEVLDAADMAHRQGAQVLCMTAPHTPLSRKADILLEISVFEEIDIYTPSISHFAYHYVIGLLAFHIGQSAELDREGLLAKIKAGLARGQSPES</sequence>
<dbReference type="InterPro" id="IPR036388">
    <property type="entry name" value="WH-like_DNA-bd_sf"/>
</dbReference>
<name>A0ABV3WMH9_9HYPH</name>
<dbReference type="PANTHER" id="PTHR30514:SF1">
    <property type="entry name" value="HTH-TYPE TRANSCRIPTIONAL REGULATOR HEXR-RELATED"/>
    <property type="match status" value="1"/>
</dbReference>
<dbReference type="SUPFAM" id="SSF53697">
    <property type="entry name" value="SIS domain"/>
    <property type="match status" value="1"/>
</dbReference>
<dbReference type="RefSeq" id="WP_368801252.1">
    <property type="nucleotide sequence ID" value="NZ_JAZHFV010000001.1"/>
</dbReference>
<proteinExistence type="predicted"/>
<dbReference type="EMBL" id="JAZHFV010000001">
    <property type="protein sequence ID" value="MEX4005817.1"/>
    <property type="molecule type" value="Genomic_DNA"/>
</dbReference>
<gene>
    <name evidence="6" type="ORF">V1479_00795</name>
</gene>
<dbReference type="Pfam" id="PF01380">
    <property type="entry name" value="SIS"/>
    <property type="match status" value="1"/>
</dbReference>
<dbReference type="InterPro" id="IPR009057">
    <property type="entry name" value="Homeodomain-like_sf"/>
</dbReference>
<evidence type="ECO:0000313" key="6">
    <source>
        <dbReference type="EMBL" id="MEX4005817.1"/>
    </source>
</evidence>
<dbReference type="CDD" id="cd05013">
    <property type="entry name" value="SIS_RpiR"/>
    <property type="match status" value="1"/>
</dbReference>
<dbReference type="InterPro" id="IPR000281">
    <property type="entry name" value="HTH_RpiR"/>
</dbReference>
<dbReference type="SUPFAM" id="SSF46689">
    <property type="entry name" value="Homeodomain-like"/>
    <property type="match status" value="1"/>
</dbReference>
<evidence type="ECO:0000259" key="5">
    <source>
        <dbReference type="PROSITE" id="PS51464"/>
    </source>
</evidence>
<keyword evidence="3" id="KW-0804">Transcription</keyword>
<feature type="domain" description="HTH rpiR-type" evidence="4">
    <location>
        <begin position="2"/>
        <end position="78"/>
    </location>
</feature>
<organism evidence="6 7">
    <name type="scientific">Neoaquamicrobium sediminum</name>
    <dbReference type="NCBI Taxonomy" id="1849104"/>
    <lineage>
        <taxon>Bacteria</taxon>
        <taxon>Pseudomonadati</taxon>
        <taxon>Pseudomonadota</taxon>
        <taxon>Alphaproteobacteria</taxon>
        <taxon>Hyphomicrobiales</taxon>
        <taxon>Phyllobacteriaceae</taxon>
        <taxon>Neoaquamicrobium</taxon>
    </lineage>
</organism>
<dbReference type="PROSITE" id="PS51464">
    <property type="entry name" value="SIS"/>
    <property type="match status" value="1"/>
</dbReference>
<feature type="domain" description="SIS" evidence="5">
    <location>
        <begin position="126"/>
        <end position="270"/>
    </location>
</feature>
<dbReference type="PANTHER" id="PTHR30514">
    <property type="entry name" value="GLUCOKINASE"/>
    <property type="match status" value="1"/>
</dbReference>
<evidence type="ECO:0000256" key="1">
    <source>
        <dbReference type="ARBA" id="ARBA00023015"/>
    </source>
</evidence>
<dbReference type="InterPro" id="IPR047640">
    <property type="entry name" value="RpiR-like"/>
</dbReference>